<protein>
    <submittedName>
        <fullName evidence="1">Uncharacterized protein</fullName>
    </submittedName>
</protein>
<dbReference type="Proteomes" id="UP001165960">
    <property type="component" value="Unassembled WGS sequence"/>
</dbReference>
<gene>
    <name evidence="1" type="ORF">DSO57_1025292</name>
</gene>
<dbReference type="EMBL" id="QTSX02007241">
    <property type="protein sequence ID" value="KAJ9049365.1"/>
    <property type="molecule type" value="Genomic_DNA"/>
</dbReference>
<name>A0ACC2RH00_9FUNG</name>
<evidence type="ECO:0000313" key="1">
    <source>
        <dbReference type="EMBL" id="KAJ9049365.1"/>
    </source>
</evidence>
<keyword evidence="2" id="KW-1185">Reference proteome</keyword>
<evidence type="ECO:0000313" key="2">
    <source>
        <dbReference type="Proteomes" id="UP001165960"/>
    </source>
</evidence>
<proteinExistence type="predicted"/>
<comment type="caution">
    <text evidence="1">The sequence shown here is derived from an EMBL/GenBank/DDBJ whole genome shotgun (WGS) entry which is preliminary data.</text>
</comment>
<sequence length="302" mass="33605">MEWMTNQKEFVHLSDIPEAAKNEGCILGVDEAGRGPVLGPMVYAVCFYVPSIIKDFGALGFADSKTLTEDQRDGLFDVINQNKHGVAYGVHSLSPGYISACMLRRSKYNLNALAHDTTIGLIRTVLSQGVIIKEIYVDTVGPPEKYEVKLSLLFPHIKIKVSKKADSLYPCVSAASICAKVTRDSILKNWQFEEPGLEKAGISRVFGSGYPGDPNTISWLNNTIDQDFGWPSIIRFSWGTCDRLLEIKSTKVIWPEDEEAAKNTLKSKRHFLDMVAPKASPKPAPERTCYFTQRSLSKVLEL</sequence>
<reference evidence="1" key="1">
    <citation type="submission" date="2022-04" db="EMBL/GenBank/DDBJ databases">
        <title>Genome of the entomopathogenic fungus Entomophthora muscae.</title>
        <authorList>
            <person name="Elya C."/>
            <person name="Lovett B.R."/>
            <person name="Lee E."/>
            <person name="Macias A.M."/>
            <person name="Hajek A.E."/>
            <person name="De Bivort B.L."/>
            <person name="Kasson M.T."/>
            <person name="De Fine Licht H.H."/>
            <person name="Stajich J.E."/>
        </authorList>
    </citation>
    <scope>NUCLEOTIDE SEQUENCE</scope>
    <source>
        <strain evidence="1">Berkeley</strain>
    </source>
</reference>
<accession>A0ACC2RH00</accession>
<organism evidence="1 2">
    <name type="scientific">Entomophthora muscae</name>
    <dbReference type="NCBI Taxonomy" id="34485"/>
    <lineage>
        <taxon>Eukaryota</taxon>
        <taxon>Fungi</taxon>
        <taxon>Fungi incertae sedis</taxon>
        <taxon>Zoopagomycota</taxon>
        <taxon>Entomophthoromycotina</taxon>
        <taxon>Entomophthoromycetes</taxon>
        <taxon>Entomophthorales</taxon>
        <taxon>Entomophthoraceae</taxon>
        <taxon>Entomophthora</taxon>
    </lineage>
</organism>